<comment type="pathway">
    <text evidence="11">One-carbon metabolism; tetrahydrofolate interconversion.</text>
</comment>
<dbReference type="SUPFAM" id="SSF89623">
    <property type="entry name" value="Ribose/Galactose isomerase RpiB/AlsB"/>
    <property type="match status" value="1"/>
</dbReference>
<dbReference type="RefSeq" id="WP_160627099.1">
    <property type="nucleotide sequence ID" value="NZ_CP047593.1"/>
</dbReference>
<dbReference type="Pfam" id="PF00464">
    <property type="entry name" value="SHMT"/>
    <property type="match status" value="1"/>
</dbReference>
<gene>
    <name evidence="13" type="primary">rpiB</name>
    <name evidence="11" type="synonym">glyA</name>
    <name evidence="13" type="ORF">GT409_03820</name>
</gene>
<evidence type="ECO:0000256" key="11">
    <source>
        <dbReference type="HAMAP-Rule" id="MF_00051"/>
    </source>
</evidence>
<dbReference type="Gene3D" id="3.90.1150.10">
    <property type="entry name" value="Aspartate Aminotransferase, domain 1"/>
    <property type="match status" value="1"/>
</dbReference>
<dbReference type="PANTHER" id="PTHR11680">
    <property type="entry name" value="SERINE HYDROXYMETHYLTRANSFERASE"/>
    <property type="match status" value="1"/>
</dbReference>
<dbReference type="InterPro" id="IPR039429">
    <property type="entry name" value="SHMT-like_dom"/>
</dbReference>
<comment type="similarity">
    <text evidence="3 11">Belongs to the SHMT family.</text>
</comment>
<evidence type="ECO:0000256" key="2">
    <source>
        <dbReference type="ARBA" id="ARBA00004496"/>
    </source>
</evidence>
<dbReference type="KEGG" id="taer:GT409_03820"/>
<comment type="subcellular location">
    <subcellularLocation>
        <location evidence="2 11">Cytoplasm</location>
    </subcellularLocation>
</comment>
<dbReference type="GO" id="GO:0030170">
    <property type="term" value="F:pyridoxal phosphate binding"/>
    <property type="evidence" value="ECO:0007669"/>
    <property type="project" value="UniProtKB-UniRule"/>
</dbReference>
<dbReference type="GO" id="GO:0016861">
    <property type="term" value="F:intramolecular oxidoreductase activity, interconverting aldoses and ketoses"/>
    <property type="evidence" value="ECO:0007669"/>
    <property type="project" value="UniProtKB-ARBA"/>
</dbReference>
<dbReference type="AlphaFoldDB" id="A0A6P1M438"/>
<dbReference type="HAMAP" id="MF_00051">
    <property type="entry name" value="SHMT"/>
    <property type="match status" value="1"/>
</dbReference>
<dbReference type="EMBL" id="CP047593">
    <property type="protein sequence ID" value="QHI68611.1"/>
    <property type="molecule type" value="Genomic_DNA"/>
</dbReference>
<accession>A0A6P1M438</accession>
<dbReference type="NCBIfam" id="TIGR01120">
    <property type="entry name" value="rpiB"/>
    <property type="match status" value="1"/>
</dbReference>
<dbReference type="GO" id="GO:0005829">
    <property type="term" value="C:cytosol"/>
    <property type="evidence" value="ECO:0007669"/>
    <property type="project" value="TreeGrafter"/>
</dbReference>
<evidence type="ECO:0000256" key="10">
    <source>
        <dbReference type="ARBA" id="ARBA00023235"/>
    </source>
</evidence>
<comment type="function">
    <text evidence="11">Catalyzes the reversible interconversion of serine and glycine with tetrahydrofolate (THF) serving as the one-carbon carrier. This reaction serves as the major source of one-carbon groups required for the biosynthesis of purines, thymidylate, methionine, and other important biomolecules. Also exhibits THF-independent aldolase activity toward beta-hydroxyamino acids, producing glycine and aldehydes, via a retro-aldol mechanism.</text>
</comment>
<evidence type="ECO:0000256" key="3">
    <source>
        <dbReference type="ARBA" id="ARBA00006376"/>
    </source>
</evidence>
<dbReference type="GO" id="GO:0004372">
    <property type="term" value="F:glycine hydroxymethyltransferase activity"/>
    <property type="evidence" value="ECO:0007669"/>
    <property type="project" value="UniProtKB-UniRule"/>
</dbReference>
<feature type="modified residue" description="N6-(pyridoxal phosphate)lysine" evidence="11">
    <location>
        <position position="376"/>
    </location>
</feature>
<dbReference type="PROSITE" id="PS00096">
    <property type="entry name" value="SHMT"/>
    <property type="match status" value="1"/>
</dbReference>
<keyword evidence="11" id="KW-0028">Amino-acid biosynthesis</keyword>
<dbReference type="Gene3D" id="3.40.640.10">
    <property type="entry name" value="Type I PLP-dependent aspartate aminotransferase-like (Major domain)"/>
    <property type="match status" value="1"/>
</dbReference>
<evidence type="ECO:0000313" key="14">
    <source>
        <dbReference type="Proteomes" id="UP000464954"/>
    </source>
</evidence>
<dbReference type="UniPathway" id="UPA00288">
    <property type="reaction ID" value="UER01023"/>
</dbReference>
<keyword evidence="8 11" id="KW-0808">Transferase</keyword>
<proteinExistence type="inferred from homology"/>
<dbReference type="GO" id="GO:0005975">
    <property type="term" value="P:carbohydrate metabolic process"/>
    <property type="evidence" value="ECO:0007669"/>
    <property type="project" value="InterPro"/>
</dbReference>
<reference evidence="13 14" key="1">
    <citation type="submission" date="2020-01" db="EMBL/GenBank/DDBJ databases">
        <title>Ponticoccus aerotolerans gen. nov., sp. nov., an anaerobic bacterium and proposal of Ponticoccusceae fam. nov., Ponticoccusles ord. nov. and Ponticoccuse classis nov. in the phylum Kiritimatiellaeota.</title>
        <authorList>
            <person name="Zhou L.Y."/>
            <person name="Du Z.J."/>
        </authorList>
    </citation>
    <scope>NUCLEOTIDE SEQUENCE [LARGE SCALE GENOMIC DNA]</scope>
    <source>
        <strain evidence="13 14">S-5007</strain>
    </source>
</reference>
<evidence type="ECO:0000256" key="1">
    <source>
        <dbReference type="ARBA" id="ARBA00001933"/>
    </source>
</evidence>
<dbReference type="NCBIfam" id="TIGR00689">
    <property type="entry name" value="rpiB_lacA_lacB"/>
    <property type="match status" value="1"/>
</dbReference>
<dbReference type="Proteomes" id="UP000464954">
    <property type="component" value="Chromosome"/>
</dbReference>
<keyword evidence="7 11" id="KW-0554">One-carbon metabolism</keyword>
<comment type="catalytic activity">
    <reaction evidence="11">
        <text>(6R)-5,10-methylene-5,6,7,8-tetrahydrofolate + glycine + H2O = (6S)-5,6,7,8-tetrahydrofolate + L-serine</text>
        <dbReference type="Rhea" id="RHEA:15481"/>
        <dbReference type="ChEBI" id="CHEBI:15377"/>
        <dbReference type="ChEBI" id="CHEBI:15636"/>
        <dbReference type="ChEBI" id="CHEBI:33384"/>
        <dbReference type="ChEBI" id="CHEBI:57305"/>
        <dbReference type="ChEBI" id="CHEBI:57453"/>
        <dbReference type="EC" id="2.1.2.1"/>
    </reaction>
</comment>
<dbReference type="InterPro" id="IPR019798">
    <property type="entry name" value="Ser_HO-MeTrfase_PLP_BS"/>
</dbReference>
<dbReference type="InterPro" id="IPR003500">
    <property type="entry name" value="RpiB_LacA_LacB"/>
</dbReference>
<keyword evidence="9 11" id="KW-0663">Pyridoxal phosphate</keyword>
<dbReference type="InterPro" id="IPR036569">
    <property type="entry name" value="RpiB_LacA_LacB_sf"/>
</dbReference>
<evidence type="ECO:0000259" key="12">
    <source>
        <dbReference type="Pfam" id="PF00464"/>
    </source>
</evidence>
<dbReference type="GO" id="GO:0035999">
    <property type="term" value="P:tetrahydrofolate interconversion"/>
    <property type="evidence" value="ECO:0007669"/>
    <property type="project" value="UniProtKB-UniRule"/>
</dbReference>
<evidence type="ECO:0000256" key="9">
    <source>
        <dbReference type="ARBA" id="ARBA00022898"/>
    </source>
</evidence>
<comment type="subunit">
    <text evidence="5 11">Homodimer.</text>
</comment>
<protein>
    <recommendedName>
        <fullName evidence="11">Serine hydroxymethyltransferase</fullName>
        <shortName evidence="11">SHMT</shortName>
        <shortName evidence="11">Serine methylase</shortName>
        <ecNumber evidence="11">2.1.2.1</ecNumber>
    </recommendedName>
</protein>
<keyword evidence="10 13" id="KW-0413">Isomerase</keyword>
<dbReference type="SUPFAM" id="SSF53383">
    <property type="entry name" value="PLP-dependent transferases"/>
    <property type="match status" value="1"/>
</dbReference>
<keyword evidence="6 11" id="KW-0963">Cytoplasm</keyword>
<dbReference type="FunFam" id="3.40.640.10:FF:000001">
    <property type="entry name" value="Serine hydroxymethyltransferase"/>
    <property type="match status" value="1"/>
</dbReference>
<comment type="cofactor">
    <cofactor evidence="1 11">
        <name>pyridoxal 5'-phosphate</name>
        <dbReference type="ChEBI" id="CHEBI:597326"/>
    </cofactor>
</comment>
<organism evidence="13 14">
    <name type="scientific">Tichowtungia aerotolerans</name>
    <dbReference type="NCBI Taxonomy" id="2697043"/>
    <lineage>
        <taxon>Bacteria</taxon>
        <taxon>Pseudomonadati</taxon>
        <taxon>Kiritimatiellota</taxon>
        <taxon>Tichowtungiia</taxon>
        <taxon>Tichowtungiales</taxon>
        <taxon>Tichowtungiaceae</taxon>
        <taxon>Tichowtungia</taxon>
    </lineage>
</organism>
<feature type="domain" description="Serine hydroxymethyltransferase-like" evidence="12">
    <location>
        <begin position="154"/>
        <end position="530"/>
    </location>
</feature>
<evidence type="ECO:0000256" key="8">
    <source>
        <dbReference type="ARBA" id="ARBA00022679"/>
    </source>
</evidence>
<evidence type="ECO:0000256" key="4">
    <source>
        <dbReference type="ARBA" id="ARBA00008754"/>
    </source>
</evidence>
<evidence type="ECO:0000313" key="13">
    <source>
        <dbReference type="EMBL" id="QHI68611.1"/>
    </source>
</evidence>
<dbReference type="UniPathway" id="UPA00193"/>
<feature type="binding site" evidence="11">
    <location>
        <begin position="271"/>
        <end position="273"/>
    </location>
    <ligand>
        <name>(6S)-5,6,7,8-tetrahydrofolate</name>
        <dbReference type="ChEBI" id="CHEBI:57453"/>
    </ligand>
</feature>
<evidence type="ECO:0000256" key="5">
    <source>
        <dbReference type="ARBA" id="ARBA00011738"/>
    </source>
</evidence>
<dbReference type="InterPro" id="IPR004785">
    <property type="entry name" value="RpiB"/>
</dbReference>
<dbReference type="InterPro" id="IPR015422">
    <property type="entry name" value="PyrdxlP-dep_Trfase_small"/>
</dbReference>
<dbReference type="NCBIfam" id="NF004051">
    <property type="entry name" value="PRK05571.1"/>
    <property type="match status" value="1"/>
</dbReference>
<evidence type="ECO:0000256" key="7">
    <source>
        <dbReference type="ARBA" id="ARBA00022563"/>
    </source>
</evidence>
<dbReference type="Pfam" id="PF02502">
    <property type="entry name" value="LacAB_rpiB"/>
    <property type="match status" value="1"/>
</dbReference>
<dbReference type="InterPro" id="IPR015424">
    <property type="entry name" value="PyrdxlP-dep_Trfase"/>
</dbReference>
<feature type="binding site" evidence="11">
    <location>
        <position position="390"/>
    </location>
    <ligand>
        <name>(6S)-5,6,7,8-tetrahydrofolate</name>
        <dbReference type="ChEBI" id="CHEBI:57453"/>
    </ligand>
</feature>
<dbReference type="InterPro" id="IPR049943">
    <property type="entry name" value="Ser_HO-MeTrfase-like"/>
</dbReference>
<comment type="similarity">
    <text evidence="4">Belongs to the LacAB/RpiB family.</text>
</comment>
<dbReference type="InterPro" id="IPR015421">
    <property type="entry name" value="PyrdxlP-dep_Trfase_major"/>
</dbReference>
<dbReference type="NCBIfam" id="NF000586">
    <property type="entry name" value="PRK00011.1"/>
    <property type="match status" value="1"/>
</dbReference>
<comment type="pathway">
    <text evidence="11">Amino-acid biosynthesis; glycine biosynthesis; glycine from L-serine: step 1/1.</text>
</comment>
<name>A0A6P1M438_9BACT</name>
<dbReference type="Gene3D" id="3.40.1400.10">
    <property type="entry name" value="Sugar-phosphate isomerase, RpiB/LacA/LacB"/>
    <property type="match status" value="1"/>
</dbReference>
<dbReference type="PANTHER" id="PTHR11680:SF35">
    <property type="entry name" value="SERINE HYDROXYMETHYLTRANSFERASE 1"/>
    <property type="match status" value="1"/>
</dbReference>
<dbReference type="InterPro" id="IPR001085">
    <property type="entry name" value="Ser_HO-MeTrfase"/>
</dbReference>
<evidence type="ECO:0000256" key="6">
    <source>
        <dbReference type="ARBA" id="ARBA00022490"/>
    </source>
</evidence>
<feature type="binding site" evidence="11">
    <location>
        <begin position="499"/>
        <end position="501"/>
    </location>
    <ligand>
        <name>(6S)-5,6,7,8-tetrahydrofolate</name>
        <dbReference type="ChEBI" id="CHEBI:57453"/>
    </ligand>
</feature>
<feature type="site" description="Plays an important role in substrate specificity" evidence="11">
    <location>
        <position position="375"/>
    </location>
</feature>
<sequence length="560" mass="60763">MKIAIGADHGGFELKAKFIDILKAKGHEVEDCGTNSAESCDYPDYAAEVARRVSQTEADQGVLICNTGIGMSITANKFPRVRAAVCCTGEMAALTRIHNASNVLCIGANNAPEEAALEILEAWLTNEPETEGRHGRRVNKMKTYGKSTSDAIALHEADPEMYRIVRDENIRQKNNIELIASENIVSQAVREVQGSRLTNKYAEGYPNKRWYNGCENVDDAERLAIDRAKELFGAEHVNVQPHSGSGANMAVYYSVLEPGDTILAMSLAEGGHLTHGHPMNFSGRFFNIVPYGVCKDSEQIDYDEVQRLAEEHKPRMLVAGASAYSRIIDFKRLKKIADSVGAYFMVDMAHIAGLVAAGCHPSPVPYADFVTTTTHKTLRGPRGGMILCKEKFAADLDRQVFPGIQGGPLMHVIAAKAVAFGEALKPEFKAYQEQVVKNAGALAAALQEKGFRLVAGGTDNHLMLVDVGASGLTGKDVANALDKASITANKNGIPFDQKSPFVTSGVRLGTPAVTTRGMKEEDMKTIAGFIKTVTENMDNEAKLAELREEVVAFSNRFVLP</sequence>
<feature type="binding site" evidence="11">
    <location>
        <position position="267"/>
    </location>
    <ligand>
        <name>(6S)-5,6,7,8-tetrahydrofolate</name>
        <dbReference type="ChEBI" id="CHEBI:57453"/>
    </ligand>
</feature>
<keyword evidence="14" id="KW-1185">Reference proteome</keyword>
<dbReference type="CDD" id="cd00378">
    <property type="entry name" value="SHMT"/>
    <property type="match status" value="1"/>
</dbReference>
<dbReference type="EC" id="2.1.2.1" evidence="11"/>
<dbReference type="GO" id="GO:0019264">
    <property type="term" value="P:glycine biosynthetic process from serine"/>
    <property type="evidence" value="ECO:0007669"/>
    <property type="project" value="UniProtKB-UniRule"/>
</dbReference>